<dbReference type="GO" id="GO:0005739">
    <property type="term" value="C:mitochondrion"/>
    <property type="evidence" value="ECO:0007669"/>
    <property type="project" value="TreeGrafter"/>
</dbReference>
<dbReference type="AlphaFoldDB" id="A0A914PMV1"/>
<evidence type="ECO:0000256" key="2">
    <source>
        <dbReference type="ARBA" id="ARBA00022559"/>
    </source>
</evidence>
<dbReference type="Gene3D" id="2.40.180.10">
    <property type="entry name" value="Catalase core domain"/>
    <property type="match status" value="1"/>
</dbReference>
<keyword evidence="2" id="KW-0575">Peroxidase</keyword>
<dbReference type="GO" id="GO:0005777">
    <property type="term" value="C:peroxisome"/>
    <property type="evidence" value="ECO:0007669"/>
    <property type="project" value="TreeGrafter"/>
</dbReference>
<evidence type="ECO:0000256" key="6">
    <source>
        <dbReference type="ARBA" id="ARBA00023004"/>
    </source>
</evidence>
<dbReference type="InterPro" id="IPR020835">
    <property type="entry name" value="Catalase_sf"/>
</dbReference>
<dbReference type="PRINTS" id="PR00067">
    <property type="entry name" value="CATALASE"/>
</dbReference>
<evidence type="ECO:0000256" key="1">
    <source>
        <dbReference type="ARBA" id="ARBA00005329"/>
    </source>
</evidence>
<accession>A0A914PMV1</accession>
<dbReference type="InterPro" id="IPR011614">
    <property type="entry name" value="Catalase_core"/>
</dbReference>
<keyword evidence="8" id="KW-1185">Reference proteome</keyword>
<dbReference type="Proteomes" id="UP000887578">
    <property type="component" value="Unplaced"/>
</dbReference>
<dbReference type="SMART" id="SM01060">
    <property type="entry name" value="Catalase"/>
    <property type="match status" value="1"/>
</dbReference>
<dbReference type="Pfam" id="PF00199">
    <property type="entry name" value="Catalase"/>
    <property type="match status" value="1"/>
</dbReference>
<dbReference type="WBParaSite" id="PDA_v2.g16110.t1">
    <property type="protein sequence ID" value="PDA_v2.g16110.t1"/>
    <property type="gene ID" value="PDA_v2.g16110"/>
</dbReference>
<dbReference type="GO" id="GO:0004096">
    <property type="term" value="F:catalase activity"/>
    <property type="evidence" value="ECO:0007669"/>
    <property type="project" value="InterPro"/>
</dbReference>
<proteinExistence type="inferred from homology"/>
<keyword evidence="3" id="KW-0349">Heme</keyword>
<sequence>MPFPNFDKCDEQLAEYKAMKQSLDTVCLTNGCPLSSRTTSLTAGPKGPLLLQDHALLDDLTHFDRERIPPRVVHAKGVGVHGHFECTHDISKYTRAKLFGEVGKKTEMFVRFSLVKAEPGHPDVMRDLRGFAMKFYTEEGNWDLVANNTPIFFVRDPMLFSQFIRTQKPHPRTSLREANPQWDFWVS</sequence>
<name>A0A914PMV1_9BILA</name>
<dbReference type="GO" id="GO:0020037">
    <property type="term" value="F:heme binding"/>
    <property type="evidence" value="ECO:0007669"/>
    <property type="project" value="InterPro"/>
</dbReference>
<protein>
    <submittedName>
        <fullName evidence="9">Catalase core domain-containing protein</fullName>
    </submittedName>
</protein>
<evidence type="ECO:0000313" key="9">
    <source>
        <dbReference type="WBParaSite" id="PDA_v2.g16110.t1"/>
    </source>
</evidence>
<dbReference type="PROSITE" id="PS51402">
    <property type="entry name" value="CATALASE_3"/>
    <property type="match status" value="1"/>
</dbReference>
<dbReference type="GO" id="GO:0046872">
    <property type="term" value="F:metal ion binding"/>
    <property type="evidence" value="ECO:0007669"/>
    <property type="project" value="UniProtKB-KW"/>
</dbReference>
<dbReference type="PANTHER" id="PTHR11465:SF9">
    <property type="entry name" value="CATALASE"/>
    <property type="match status" value="1"/>
</dbReference>
<reference evidence="9" key="1">
    <citation type="submission" date="2022-11" db="UniProtKB">
        <authorList>
            <consortium name="WormBaseParasite"/>
        </authorList>
    </citation>
    <scope>IDENTIFICATION</scope>
</reference>
<keyword evidence="5" id="KW-0560">Oxidoreductase</keyword>
<evidence type="ECO:0000259" key="7">
    <source>
        <dbReference type="SMART" id="SM01060"/>
    </source>
</evidence>
<dbReference type="PANTHER" id="PTHR11465">
    <property type="entry name" value="CATALASE"/>
    <property type="match status" value="1"/>
</dbReference>
<organism evidence="8 9">
    <name type="scientific">Panagrolaimus davidi</name>
    <dbReference type="NCBI Taxonomy" id="227884"/>
    <lineage>
        <taxon>Eukaryota</taxon>
        <taxon>Metazoa</taxon>
        <taxon>Ecdysozoa</taxon>
        <taxon>Nematoda</taxon>
        <taxon>Chromadorea</taxon>
        <taxon>Rhabditida</taxon>
        <taxon>Tylenchina</taxon>
        <taxon>Panagrolaimomorpha</taxon>
        <taxon>Panagrolaimoidea</taxon>
        <taxon>Panagrolaimidae</taxon>
        <taxon>Panagrolaimus</taxon>
    </lineage>
</organism>
<evidence type="ECO:0000256" key="5">
    <source>
        <dbReference type="ARBA" id="ARBA00023002"/>
    </source>
</evidence>
<keyword evidence="4" id="KW-0479">Metal-binding</keyword>
<dbReference type="InterPro" id="IPR018028">
    <property type="entry name" value="Catalase"/>
</dbReference>
<evidence type="ECO:0000256" key="4">
    <source>
        <dbReference type="ARBA" id="ARBA00022723"/>
    </source>
</evidence>
<keyword evidence="6" id="KW-0408">Iron</keyword>
<evidence type="ECO:0000256" key="3">
    <source>
        <dbReference type="ARBA" id="ARBA00022617"/>
    </source>
</evidence>
<evidence type="ECO:0000313" key="8">
    <source>
        <dbReference type="Proteomes" id="UP000887578"/>
    </source>
</evidence>
<dbReference type="GO" id="GO:0042542">
    <property type="term" value="P:response to hydrogen peroxide"/>
    <property type="evidence" value="ECO:0007669"/>
    <property type="project" value="TreeGrafter"/>
</dbReference>
<comment type="similarity">
    <text evidence="1">Belongs to the catalase family.</text>
</comment>
<dbReference type="SUPFAM" id="SSF56634">
    <property type="entry name" value="Heme-dependent catalase-like"/>
    <property type="match status" value="1"/>
</dbReference>
<feature type="domain" description="Catalase core" evidence="7">
    <location>
        <begin position="27"/>
        <end position="187"/>
    </location>
</feature>
<dbReference type="GO" id="GO:0042744">
    <property type="term" value="P:hydrogen peroxide catabolic process"/>
    <property type="evidence" value="ECO:0007669"/>
    <property type="project" value="TreeGrafter"/>
</dbReference>